<reference evidence="2" key="1">
    <citation type="submission" date="2020-05" db="UniProtKB">
        <authorList>
            <consortium name="EnsemblMetazoa"/>
        </authorList>
    </citation>
    <scope>IDENTIFICATION</scope>
    <source>
        <strain evidence="2">USDA</strain>
    </source>
</reference>
<dbReference type="AlphaFoldDB" id="A0A1I8PUG7"/>
<proteinExistence type="predicted"/>
<dbReference type="PANTHER" id="PTHR20898">
    <property type="entry name" value="DAEDALUS ON 3-RELATED-RELATED"/>
    <property type="match status" value="1"/>
</dbReference>
<sequence length="172" mass="20042">MSNLILALLELYLLESFLKPTEAAKGMVLHKMECETWDKDFVFFAYCKVEKKNEFLSILNAKATLLMRATEIKANVRLSRRLHSNYQPFVYNDMIDICGILMNMDDRRQMFWTLITPLITKYTNVNHSCPYYPQDIVAQNFSLDAGFVNLLPAPKDRSFFAMFKRVRAFAAT</sequence>
<dbReference type="VEuPathDB" id="VectorBase:SCAU011228"/>
<keyword evidence="3" id="KW-1185">Reference proteome</keyword>
<evidence type="ECO:0000313" key="3">
    <source>
        <dbReference type="Proteomes" id="UP000095300"/>
    </source>
</evidence>
<dbReference type="InterPro" id="IPR010512">
    <property type="entry name" value="DUF1091"/>
</dbReference>
<evidence type="ECO:0000256" key="1">
    <source>
        <dbReference type="SAM" id="SignalP"/>
    </source>
</evidence>
<dbReference type="PANTHER" id="PTHR20898:SF0">
    <property type="entry name" value="DAEDALUS ON 3-RELATED"/>
    <property type="match status" value="1"/>
</dbReference>
<gene>
    <name evidence="2" type="primary">106094638</name>
</gene>
<feature type="chain" id="PRO_5009327268" evidence="1">
    <location>
        <begin position="24"/>
        <end position="172"/>
    </location>
</feature>
<organism evidence="2 3">
    <name type="scientific">Stomoxys calcitrans</name>
    <name type="common">Stable fly</name>
    <name type="synonym">Conops calcitrans</name>
    <dbReference type="NCBI Taxonomy" id="35570"/>
    <lineage>
        <taxon>Eukaryota</taxon>
        <taxon>Metazoa</taxon>
        <taxon>Ecdysozoa</taxon>
        <taxon>Arthropoda</taxon>
        <taxon>Hexapoda</taxon>
        <taxon>Insecta</taxon>
        <taxon>Pterygota</taxon>
        <taxon>Neoptera</taxon>
        <taxon>Endopterygota</taxon>
        <taxon>Diptera</taxon>
        <taxon>Brachycera</taxon>
        <taxon>Muscomorpha</taxon>
        <taxon>Muscoidea</taxon>
        <taxon>Muscidae</taxon>
        <taxon>Stomoxys</taxon>
    </lineage>
</organism>
<evidence type="ECO:0000313" key="2">
    <source>
        <dbReference type="EnsemblMetazoa" id="SCAU011228-PA"/>
    </source>
</evidence>
<dbReference type="Pfam" id="PF06477">
    <property type="entry name" value="DUF1091"/>
    <property type="match status" value="1"/>
</dbReference>
<keyword evidence="1" id="KW-0732">Signal</keyword>
<feature type="signal peptide" evidence="1">
    <location>
        <begin position="1"/>
        <end position="23"/>
    </location>
</feature>
<name>A0A1I8PUG7_STOCA</name>
<accession>A0A1I8PUG7</accession>
<protein>
    <submittedName>
        <fullName evidence="2">Uncharacterized protein</fullName>
    </submittedName>
</protein>
<dbReference type="Proteomes" id="UP000095300">
    <property type="component" value="Unassembled WGS sequence"/>
</dbReference>
<dbReference type="OrthoDB" id="7832256at2759"/>
<dbReference type="EnsemblMetazoa" id="SCAU011228-RA">
    <property type="protein sequence ID" value="SCAU011228-PA"/>
    <property type="gene ID" value="SCAU011228"/>
</dbReference>